<proteinExistence type="predicted"/>
<protein>
    <recommendedName>
        <fullName evidence="3">DUF790 domain-containing protein</fullName>
    </recommendedName>
</protein>
<reference evidence="1 2" key="1">
    <citation type="submission" date="2018-05" db="EMBL/GenBank/DDBJ databases">
        <title>Complete Genome Sequences of Extremely Thermoacidophilic, Metal-Mobilizing Type-Strain Members of the Archaeal Family Sulfolobaceae: Acidianus brierleyi DSM-1651T, Acidianus sulfidivorans DSM-18786T, Metallosphaera hakonensis DSM-7519T, and Metallosphaera prunae DSM-10039T.</title>
        <authorList>
            <person name="Counts J.A."/>
            <person name="Kelly R.M."/>
        </authorList>
    </citation>
    <scope>NUCLEOTIDE SEQUENCE [LARGE SCALE GENOMIC DNA]</scope>
    <source>
        <strain evidence="1 2">HO1-1</strain>
    </source>
</reference>
<dbReference type="GeneID" id="36834414"/>
<reference evidence="2" key="2">
    <citation type="submission" date="2020-03" db="EMBL/GenBank/DDBJ databases">
        <title>Complete Genome Sequences of Extremely Thermoacidophilic, Metal-Mobilizing Type-Strain Members of the Archaeal Family Sulfolobaceae: Acidianus brierleyi DSM-1651T, Acidianus sulfidivorans DSM-18786T, Metallosphaera hakonensis DSM-7519T, and Metallosphaera prunae DSM-10039T.</title>
        <authorList>
            <person name="Counts J.A."/>
            <person name="Kelly R.M."/>
        </authorList>
    </citation>
    <scope>NUCLEOTIDE SEQUENCE [LARGE SCALE GENOMIC DNA]</scope>
    <source>
        <strain evidence="2">HO1-1</strain>
    </source>
</reference>
<name>A0A2U9ISF8_9CREN</name>
<reference evidence="2" key="3">
    <citation type="submission" date="2020-03" db="EMBL/GenBank/DDBJ databases">
        <title>Sequencing and Assembly of Multiple Reported Metal-Biooxidizing Members of the Extremely Thermoacidophilic Archaeal Family Sulfolobaceae.</title>
        <authorList>
            <person name="Counts J.A."/>
            <person name="Kelly R.M."/>
        </authorList>
    </citation>
    <scope>NUCLEOTIDE SEQUENCE [LARGE SCALE GENOMIC DNA]</scope>
    <source>
        <strain evidence="2">HO1-1</strain>
    </source>
</reference>
<evidence type="ECO:0000313" key="2">
    <source>
        <dbReference type="Proteomes" id="UP000247586"/>
    </source>
</evidence>
<dbReference type="PANTHER" id="PTHR39640:SF1">
    <property type="entry name" value="DUF790 FAMILY PROTEIN"/>
    <property type="match status" value="1"/>
</dbReference>
<sequence>MLPSELARFKIRDDWVYPQFAGERELDLVREMISLYREGITLGEVEEEVKLFERVYGTTLQGAKLIRGLHRIILRHLVLSGESPVDPRRIRAELFSKGPALTLQERDSRVKEVSERLGVDAEKFMFGDMDESKTISEVKLGSPEEVIGEYNLSLLQTILFKSYKVTIITEGNWKQLLRNVKRLGLMYTAYPNPIRIEVMGPYTLVKPSEKYGRDLALLIPLVVSQSNWTVEAEIILGKKKRRLYRMKVENLEPIARGEEDKRVFDSSTEEDFFWNFRSAVKDWKLEREPGPLVVNGRIFLPDFVAVKDDLKVYIEIVGFWTEEYLREKIKKLRGTSSVVIPIVSEELGTGKIEDLPVIKYRRKIDPVKVYKALKEIEETSPHKPVDYELDGEDIISIKDLANKYGVSETLLRKNLKEFPGYVLLKNYYIKREFLDELSKQDFSGKKLHEIIKEKGDFMTEVLEKLGYKIKWLNIVEAVVIK</sequence>
<evidence type="ECO:0000313" key="1">
    <source>
        <dbReference type="EMBL" id="AWR98945.1"/>
    </source>
</evidence>
<accession>A0A2U9ISF8</accession>
<dbReference type="AlphaFoldDB" id="A0A2U9ISF8"/>
<dbReference type="KEGG" id="mhk:DFR87_03690"/>
<gene>
    <name evidence="1" type="ORF">DFR87_03690</name>
</gene>
<dbReference type="Proteomes" id="UP000247586">
    <property type="component" value="Chromosome"/>
</dbReference>
<dbReference type="PIRSF" id="PIRSF019435">
    <property type="entry name" value="UCP019435"/>
    <property type="match status" value="1"/>
</dbReference>
<dbReference type="STRING" id="1293036.GCA_001315825_01817"/>
<organism evidence="1 2">
    <name type="scientific">Metallosphaera hakonensis JCM 8857 = DSM 7519</name>
    <dbReference type="NCBI Taxonomy" id="1293036"/>
    <lineage>
        <taxon>Archaea</taxon>
        <taxon>Thermoproteota</taxon>
        <taxon>Thermoprotei</taxon>
        <taxon>Sulfolobales</taxon>
        <taxon>Sulfolobaceae</taxon>
        <taxon>Metallosphaera</taxon>
    </lineage>
</organism>
<keyword evidence="2" id="KW-1185">Reference proteome</keyword>
<dbReference type="PANTHER" id="PTHR39640">
    <property type="entry name" value="VNG6129C"/>
    <property type="match status" value="1"/>
</dbReference>
<dbReference type="EMBL" id="CP029287">
    <property type="protein sequence ID" value="AWR98945.1"/>
    <property type="molecule type" value="Genomic_DNA"/>
</dbReference>
<evidence type="ECO:0008006" key="3">
    <source>
        <dbReference type="Google" id="ProtNLM"/>
    </source>
</evidence>
<dbReference type="RefSeq" id="WP_110368928.1">
    <property type="nucleotide sequence ID" value="NZ_CP029287.2"/>
</dbReference>
<dbReference type="OrthoDB" id="57367at2157"/>
<dbReference type="Gene3D" id="3.40.91.30">
    <property type="match status" value="1"/>
</dbReference>
<dbReference type="Pfam" id="PF05626">
    <property type="entry name" value="DUF790"/>
    <property type="match status" value="1"/>
</dbReference>
<dbReference type="InterPro" id="IPR008508">
    <property type="entry name" value="Bax1"/>
</dbReference>